<dbReference type="Proteomes" id="UP000008141">
    <property type="component" value="Unassembled WGS sequence"/>
</dbReference>
<dbReference type="Gene3D" id="3.40.50.1820">
    <property type="entry name" value="alpha/beta hydrolase"/>
    <property type="match status" value="1"/>
</dbReference>
<feature type="domain" description="Peptidase S9A N-terminal" evidence="8">
    <location>
        <begin position="4"/>
        <end position="347"/>
    </location>
</feature>
<sequence length="635" mass="71171">MGVYQQYFYYTRTEEGQQYAVHCRRKLPAGAGLPSEQDAVDESVPEEVLLDENAEARAHKFYMVAGFQESPDHRLVAWGEDTSGNEKYTLRVREVGSGREVLSQPIPDTAGNFAFANDNRTLFYVTKDKLDRPFKVWRHVIGTSPAQDVCVYHEQDESFYIGIGRSRTERLLYIHAGSAVTSDTRYLSADEPLGEWRVVLPRRSEVEYSVEDRGNHFFITIRDQERPNSELLVAPMADPTATQVLLPHREAVKLEHVEASQDFLVSFERREGLQQAVVYKLPGDGGMPTQLGEGEPIKFEEPAYELSCGAQGDFGSPVLRMHYCSLRTPDQTIDYNMATGARAVKKVQPVLGGFDPARYATERLWASAPDGTRVPISLVYRTDLARLDGSDPMLLDAYGSYEMPNDPDFRSSRLSLLDRGITFAIAHVRGGGEMGRRWYEDGKYLRKKNTFTDFIACAEHLVAHKYTSPQRLCIEGRSAGGLTMGAVVNMRPDLFCAAILGVPFVDCLTTMLDETIPLTVIEWEEWGNPQQKEFYDYMKSYRQVGDAAYPHMLVLAGLHDPRVGEFVAKVRELRTNSNLLLLKCDMGAGHFSQSGRFDRLKELAVEFAFLLKVLGMQDVPLQPSGPAAAVGAGDK</sequence>
<feature type="domain" description="Peptidase S9 prolyl oligopeptidase catalytic" evidence="7">
    <location>
        <begin position="408"/>
        <end position="616"/>
    </location>
</feature>
<comment type="similarity">
    <text evidence="1 6">Belongs to the peptidase S9A family.</text>
</comment>
<dbReference type="ESTHER" id="chlva-e1zde0">
    <property type="family name" value="S9N_PREPL_Peptidase_S9"/>
</dbReference>
<dbReference type="PANTHER" id="PTHR11757:SF19">
    <property type="entry name" value="PROLYL ENDOPEPTIDASE-LIKE"/>
    <property type="match status" value="1"/>
</dbReference>
<evidence type="ECO:0000256" key="5">
    <source>
        <dbReference type="ARBA" id="ARBA00045448"/>
    </source>
</evidence>
<evidence type="ECO:0000256" key="2">
    <source>
        <dbReference type="ARBA" id="ARBA00022670"/>
    </source>
</evidence>
<evidence type="ECO:0000259" key="8">
    <source>
        <dbReference type="Pfam" id="PF02897"/>
    </source>
</evidence>
<name>E1ZDE0_CHLVA</name>
<dbReference type="eggNOG" id="KOG2237">
    <property type="taxonomic scope" value="Eukaryota"/>
</dbReference>
<comment type="function">
    <text evidence="5">Serine peptidase whose precise substrate specificity remains unclear. Does not cleave peptides after a arginine or lysine residue. Regulates trans-Golgi network morphology and sorting by regulating the membrane binding of the AP-1 complex. May play a role in the regulation of synaptic vesicle exocytosis.</text>
</comment>
<dbReference type="OMA" id="NGYWYIT"/>
<dbReference type="SUPFAM" id="SSF53474">
    <property type="entry name" value="alpha/beta-Hydrolases"/>
    <property type="match status" value="1"/>
</dbReference>
<evidence type="ECO:0000259" key="7">
    <source>
        <dbReference type="Pfam" id="PF00326"/>
    </source>
</evidence>
<evidence type="ECO:0000313" key="9">
    <source>
        <dbReference type="EMBL" id="EFN56398.1"/>
    </source>
</evidence>
<evidence type="ECO:0000256" key="6">
    <source>
        <dbReference type="RuleBase" id="RU368024"/>
    </source>
</evidence>
<dbReference type="Gene3D" id="2.130.10.120">
    <property type="entry name" value="Prolyl oligopeptidase, N-terminal domain"/>
    <property type="match status" value="1"/>
</dbReference>
<dbReference type="SUPFAM" id="SSF50993">
    <property type="entry name" value="Peptidase/esterase 'gauge' domain"/>
    <property type="match status" value="1"/>
</dbReference>
<dbReference type="EMBL" id="GL433842">
    <property type="protein sequence ID" value="EFN56398.1"/>
    <property type="molecule type" value="Genomic_DNA"/>
</dbReference>
<accession>E1ZDE0</accession>
<dbReference type="InterPro" id="IPR002470">
    <property type="entry name" value="Peptidase_S9A"/>
</dbReference>
<dbReference type="AlphaFoldDB" id="E1ZDE0"/>
<dbReference type="PANTHER" id="PTHR11757">
    <property type="entry name" value="PROTEASE FAMILY S9A OLIGOPEPTIDASE"/>
    <property type="match status" value="1"/>
</dbReference>
<dbReference type="FunCoup" id="E1ZDE0">
    <property type="interactions" value="1101"/>
</dbReference>
<gene>
    <name evidence="9" type="ORF">CHLNCDRAFT_144964</name>
</gene>
<keyword evidence="3 6" id="KW-0378">Hydrolase</keyword>
<dbReference type="MEROPS" id="S09.010"/>
<keyword evidence="2 6" id="KW-0645">Protease</keyword>
<dbReference type="GO" id="GO:0004252">
    <property type="term" value="F:serine-type endopeptidase activity"/>
    <property type="evidence" value="ECO:0007669"/>
    <property type="project" value="UniProtKB-UniRule"/>
</dbReference>
<reference evidence="9 10" key="1">
    <citation type="journal article" date="2010" name="Plant Cell">
        <title>The Chlorella variabilis NC64A genome reveals adaptation to photosymbiosis, coevolution with viruses, and cryptic sex.</title>
        <authorList>
            <person name="Blanc G."/>
            <person name="Duncan G."/>
            <person name="Agarkova I."/>
            <person name="Borodovsky M."/>
            <person name="Gurnon J."/>
            <person name="Kuo A."/>
            <person name="Lindquist E."/>
            <person name="Lucas S."/>
            <person name="Pangilinan J."/>
            <person name="Polle J."/>
            <person name="Salamov A."/>
            <person name="Terry A."/>
            <person name="Yamada T."/>
            <person name="Dunigan D.D."/>
            <person name="Grigoriev I.V."/>
            <person name="Claverie J.M."/>
            <person name="Van Etten J.L."/>
        </authorList>
    </citation>
    <scope>NUCLEOTIDE SEQUENCE [LARGE SCALE GENOMIC DNA]</scope>
    <source>
        <strain evidence="9 10">NC64A</strain>
    </source>
</reference>
<evidence type="ECO:0000256" key="4">
    <source>
        <dbReference type="ARBA" id="ARBA00022825"/>
    </source>
</evidence>
<dbReference type="RefSeq" id="XP_005848500.1">
    <property type="nucleotide sequence ID" value="XM_005848438.1"/>
</dbReference>
<protein>
    <recommendedName>
        <fullName evidence="6">Prolyl endopeptidase</fullName>
        <ecNumber evidence="6">3.4.21.-</ecNumber>
    </recommendedName>
</protein>
<dbReference type="InterPro" id="IPR023302">
    <property type="entry name" value="Pept_S9A_N"/>
</dbReference>
<dbReference type="Pfam" id="PF00326">
    <property type="entry name" value="Peptidase_S9"/>
    <property type="match status" value="1"/>
</dbReference>
<dbReference type="InterPro" id="IPR051543">
    <property type="entry name" value="Serine_Peptidase_S9A"/>
</dbReference>
<evidence type="ECO:0000313" key="10">
    <source>
        <dbReference type="Proteomes" id="UP000008141"/>
    </source>
</evidence>
<dbReference type="PRINTS" id="PR00862">
    <property type="entry name" value="PROLIGOPTASE"/>
</dbReference>
<dbReference type="OrthoDB" id="248387at2759"/>
<evidence type="ECO:0000256" key="1">
    <source>
        <dbReference type="ARBA" id="ARBA00005228"/>
    </source>
</evidence>
<keyword evidence="10" id="KW-1185">Reference proteome</keyword>
<dbReference type="GeneID" id="17355556"/>
<dbReference type="Pfam" id="PF02897">
    <property type="entry name" value="Peptidase_S9_N"/>
    <property type="match status" value="1"/>
</dbReference>
<dbReference type="EC" id="3.4.21.-" evidence="6"/>
<evidence type="ECO:0000256" key="3">
    <source>
        <dbReference type="ARBA" id="ARBA00022801"/>
    </source>
</evidence>
<dbReference type="GO" id="GO:0006508">
    <property type="term" value="P:proteolysis"/>
    <property type="evidence" value="ECO:0007669"/>
    <property type="project" value="UniProtKB-KW"/>
</dbReference>
<dbReference type="InParanoid" id="E1ZDE0"/>
<organism evidence="10">
    <name type="scientific">Chlorella variabilis</name>
    <name type="common">Green alga</name>
    <dbReference type="NCBI Taxonomy" id="554065"/>
    <lineage>
        <taxon>Eukaryota</taxon>
        <taxon>Viridiplantae</taxon>
        <taxon>Chlorophyta</taxon>
        <taxon>core chlorophytes</taxon>
        <taxon>Trebouxiophyceae</taxon>
        <taxon>Chlorellales</taxon>
        <taxon>Chlorellaceae</taxon>
        <taxon>Chlorella clade</taxon>
        <taxon>Chlorella</taxon>
    </lineage>
</organism>
<keyword evidence="4 6" id="KW-0720">Serine protease</keyword>
<dbReference type="KEGG" id="cvr:CHLNCDRAFT_144964"/>
<dbReference type="InterPro" id="IPR001375">
    <property type="entry name" value="Peptidase_S9_cat"/>
</dbReference>
<dbReference type="InterPro" id="IPR029058">
    <property type="entry name" value="AB_hydrolase_fold"/>
</dbReference>
<proteinExistence type="inferred from homology"/>